<dbReference type="GO" id="GO:0003677">
    <property type="term" value="F:DNA binding"/>
    <property type="evidence" value="ECO:0007669"/>
    <property type="project" value="InterPro"/>
</dbReference>
<dbReference type="STRING" id="546414.Deide_02841"/>
<dbReference type="Proteomes" id="UP000002208">
    <property type="component" value="Chromosome"/>
</dbReference>
<evidence type="ECO:0000259" key="4">
    <source>
        <dbReference type="Pfam" id="PF01555"/>
    </source>
</evidence>
<dbReference type="eggNOG" id="COG0863">
    <property type="taxonomic scope" value="Bacteria"/>
</dbReference>
<dbReference type="RefSeq" id="WP_012692221.1">
    <property type="nucleotide sequence ID" value="NC_012526.1"/>
</dbReference>
<dbReference type="PRINTS" id="PR00508">
    <property type="entry name" value="S21N4MTFRASE"/>
</dbReference>
<reference evidence="5 6" key="1">
    <citation type="journal article" date="2009" name="PLoS Genet.">
        <title>Alliance of proteomics and genomics to unravel the specificities of Sahara bacterium Deinococcus deserti.</title>
        <authorList>
            <person name="de Groot A."/>
            <person name="Dulermo R."/>
            <person name="Ortet P."/>
            <person name="Blanchard L."/>
            <person name="Guerin P."/>
            <person name="Fernandez B."/>
            <person name="Vacherie B."/>
            <person name="Dossat C."/>
            <person name="Jolivet E."/>
            <person name="Siguier P."/>
            <person name="Chandler M."/>
            <person name="Barakat M."/>
            <person name="Dedieu A."/>
            <person name="Barbe V."/>
            <person name="Heulin T."/>
            <person name="Sommer S."/>
            <person name="Achouak W."/>
            <person name="Armengaud J."/>
        </authorList>
    </citation>
    <scope>NUCLEOTIDE SEQUENCE [LARGE SCALE GENOMIC DNA]</scope>
    <source>
        <strain evidence="6">DSM 17065 / CIP 109153 / LMG 22923 / VCD115</strain>
    </source>
</reference>
<dbReference type="SUPFAM" id="SSF53335">
    <property type="entry name" value="S-adenosyl-L-methionine-dependent methyltransferases"/>
    <property type="match status" value="1"/>
</dbReference>
<dbReference type="GO" id="GO:0008170">
    <property type="term" value="F:N-methyltransferase activity"/>
    <property type="evidence" value="ECO:0007669"/>
    <property type="project" value="InterPro"/>
</dbReference>
<evidence type="ECO:0000256" key="3">
    <source>
        <dbReference type="RuleBase" id="RU362026"/>
    </source>
</evidence>
<dbReference type="InterPro" id="IPR001091">
    <property type="entry name" value="RM_Methyltransferase"/>
</dbReference>
<evidence type="ECO:0000256" key="2">
    <source>
        <dbReference type="ARBA" id="ARBA00022679"/>
    </source>
</evidence>
<dbReference type="EMBL" id="CP001114">
    <property type="protein sequence ID" value="ACO45098.1"/>
    <property type="molecule type" value="Genomic_DNA"/>
</dbReference>
<gene>
    <name evidence="5" type="ordered locus">Deide_02841</name>
</gene>
<keyword evidence="2" id="KW-0808">Transferase</keyword>
<dbReference type="EC" id="2.1.1.-" evidence="3"/>
<comment type="similarity">
    <text evidence="3">Belongs to the N(4)/N(6)-methyltransferase family.</text>
</comment>
<dbReference type="OrthoDB" id="9800801at2"/>
<evidence type="ECO:0000313" key="5">
    <source>
        <dbReference type="EMBL" id="ACO45098.1"/>
    </source>
</evidence>
<keyword evidence="6" id="KW-1185">Reference proteome</keyword>
<dbReference type="KEGG" id="ddr:Deide_02841"/>
<dbReference type="InterPro" id="IPR002941">
    <property type="entry name" value="DNA_methylase_N4/N6"/>
</dbReference>
<organism evidence="5 6">
    <name type="scientific">Deinococcus deserti (strain DSM 17065 / CIP 109153 / LMG 22923 / VCD115)</name>
    <dbReference type="NCBI Taxonomy" id="546414"/>
    <lineage>
        <taxon>Bacteria</taxon>
        <taxon>Thermotogati</taxon>
        <taxon>Deinococcota</taxon>
        <taxon>Deinococci</taxon>
        <taxon>Deinococcales</taxon>
        <taxon>Deinococcaceae</taxon>
        <taxon>Deinococcus</taxon>
    </lineage>
</organism>
<dbReference type="Gene3D" id="3.40.50.150">
    <property type="entry name" value="Vaccinia Virus protein VP39"/>
    <property type="match status" value="1"/>
</dbReference>
<dbReference type="HOGENOM" id="CLU_024927_2_3_0"/>
<dbReference type="InterPro" id="IPR029063">
    <property type="entry name" value="SAM-dependent_MTases_sf"/>
</dbReference>
<dbReference type="PaxDb" id="546414-Deide_02841"/>
<dbReference type="REBASE" id="20626">
    <property type="entry name" value="M.DdeVCDI"/>
</dbReference>
<evidence type="ECO:0000313" key="6">
    <source>
        <dbReference type="Proteomes" id="UP000002208"/>
    </source>
</evidence>
<evidence type="ECO:0000256" key="1">
    <source>
        <dbReference type="ARBA" id="ARBA00022603"/>
    </source>
</evidence>
<accession>C1CZ60</accession>
<protein>
    <recommendedName>
        <fullName evidence="3">Methyltransferase</fullName>
        <ecNumber evidence="3">2.1.1.-</ecNumber>
    </recommendedName>
</protein>
<feature type="domain" description="DNA methylase N-4/N-6" evidence="4">
    <location>
        <begin position="25"/>
        <end position="299"/>
    </location>
</feature>
<sequence length="337" mass="38555">MPLEINQIHQGDSRKLLKEIDANSIDLSVWSPPYYVGKDYERYLESYQDWVNLLSAVIAEHDRILKPGGFMVINIADILVFKDEEIPRFQALNITKQRSAITREDVLAAKENNPTFSRYQLAELLGTSEQTIDRRLNGNNIRGGKYNTQTRVKLVGDVVSDAAHAARLYLYDRRIWAKDAAWENSKWTSLSYRSVDEFEYIYIFWKPGETVVDRRRLTGDEWKEWGSRGIWRFPSVRANDDHEAKFPLELPTRVIKLLTNPGDTVLDCFMGSGTTAVAATNLNRNFIGLELLPEYVALSRRNVAAAVQRGHGLLRQDKDLRLSSERTEEAAAVGLFD</sequence>
<keyword evidence="1 5" id="KW-0489">Methyltransferase</keyword>
<dbReference type="Pfam" id="PF01555">
    <property type="entry name" value="N6_N4_Mtase"/>
    <property type="match status" value="1"/>
</dbReference>
<name>C1CZ60_DEIDV</name>
<dbReference type="AlphaFoldDB" id="C1CZ60"/>
<proteinExistence type="inferred from homology"/>
<dbReference type="GO" id="GO:0032259">
    <property type="term" value="P:methylation"/>
    <property type="evidence" value="ECO:0007669"/>
    <property type="project" value="UniProtKB-KW"/>
</dbReference>